<dbReference type="InterPro" id="IPR033305">
    <property type="entry name" value="Hydin-like"/>
</dbReference>
<keyword evidence="3" id="KW-1185">Reference proteome</keyword>
<evidence type="ECO:0000313" key="2">
    <source>
        <dbReference type="EMBL" id="KAL3282415.1"/>
    </source>
</evidence>
<dbReference type="EMBL" id="JABFTP020000144">
    <property type="protein sequence ID" value="KAL3282415.1"/>
    <property type="molecule type" value="Genomic_DNA"/>
</dbReference>
<proteinExistence type="predicted"/>
<comment type="caution">
    <text evidence="2">The sequence shown here is derived from an EMBL/GenBank/DDBJ whole genome shotgun (WGS) entry which is preliminary data.</text>
</comment>
<organism evidence="2 3">
    <name type="scientific">Cryptolaemus montrouzieri</name>
    <dbReference type="NCBI Taxonomy" id="559131"/>
    <lineage>
        <taxon>Eukaryota</taxon>
        <taxon>Metazoa</taxon>
        <taxon>Ecdysozoa</taxon>
        <taxon>Arthropoda</taxon>
        <taxon>Hexapoda</taxon>
        <taxon>Insecta</taxon>
        <taxon>Pterygota</taxon>
        <taxon>Neoptera</taxon>
        <taxon>Endopterygota</taxon>
        <taxon>Coleoptera</taxon>
        <taxon>Polyphaga</taxon>
        <taxon>Cucujiformia</taxon>
        <taxon>Coccinelloidea</taxon>
        <taxon>Coccinellidae</taxon>
        <taxon>Scymninae</taxon>
        <taxon>Scymnini</taxon>
        <taxon>Cryptolaemus</taxon>
    </lineage>
</organism>
<feature type="region of interest" description="Disordered" evidence="1">
    <location>
        <begin position="205"/>
        <end position="247"/>
    </location>
</feature>
<evidence type="ECO:0000256" key="1">
    <source>
        <dbReference type="SAM" id="MobiDB-lite"/>
    </source>
</evidence>
<dbReference type="PANTHER" id="PTHR23053:SF0">
    <property type="entry name" value="HYDROCEPHALUS-INDUCING PROTEIN HOMOLOG"/>
    <property type="match status" value="1"/>
</dbReference>
<dbReference type="Proteomes" id="UP001516400">
    <property type="component" value="Unassembled WGS sequence"/>
</dbReference>
<gene>
    <name evidence="2" type="ORF">HHI36_005600</name>
</gene>
<dbReference type="PANTHER" id="PTHR23053">
    <property type="entry name" value="DLEC1 DELETED IN LUNG AND ESOPHAGEAL CANCER 1"/>
    <property type="match status" value="1"/>
</dbReference>
<name>A0ABD2NUS7_9CUCU</name>
<sequence>MSTVQEIEEEEPKNIIVKFSKRLERDEFLSAVKAKRIELGGQSGLEILSDKLDQLDKVILDSLDSIFLPNVQVALRCFLRAAKNIPCVYFVFFTCSYDLHTTLENEELIRKEEDEANNRALLRKRLLEASDFTQLNEEEKEILLELHIEKHKMIFAKKAELRSRIQDDLVEHNRQRKASDLRTFWSYLDKCGGHLGAIHFSKSIKTSGSHTHSSGYQSKDIKDPKESRDTVSSKEKSSTKGTKHKKETAKPVDDTAFYFFKFDIMLSEMLHLLAHWDRKTLEMIKPFPNFAFLMATNRKDSKYTSKPFVKKLSKVRSKSAVSSLNVGVENINENEKLISTAFDPNLGYPVWLINQEHHKRSINIISPIISLLEKMIKINCLTTTTKVCNDTEVMYTVLKKPPSRKIKEKLDVFELIKSETKTEDDKVEITDDEQLGVTSSMVLFTKKKSKKKKLALTPTSSETEQVTVIPMRFIMEPGQIQAITILYKPLHAGSFKYSYHFEAVGTNYKAKVRVVASCDYPRIDTSPSTMFPHHVQTVDSKSMFLNGVFILSQKTLDFGNILFIPEKYV</sequence>
<dbReference type="AlphaFoldDB" id="A0ABD2NUS7"/>
<reference evidence="2 3" key="1">
    <citation type="journal article" date="2021" name="BMC Biol.">
        <title>Horizontally acquired antibacterial genes associated with adaptive radiation of ladybird beetles.</title>
        <authorList>
            <person name="Li H.S."/>
            <person name="Tang X.F."/>
            <person name="Huang Y.H."/>
            <person name="Xu Z.Y."/>
            <person name="Chen M.L."/>
            <person name="Du X.Y."/>
            <person name="Qiu B.Y."/>
            <person name="Chen P.T."/>
            <person name="Zhang W."/>
            <person name="Slipinski A."/>
            <person name="Escalona H.E."/>
            <person name="Waterhouse R.M."/>
            <person name="Zwick A."/>
            <person name="Pang H."/>
        </authorList>
    </citation>
    <scope>NUCLEOTIDE SEQUENCE [LARGE SCALE GENOMIC DNA]</scope>
    <source>
        <strain evidence="2">SYSU2018</strain>
    </source>
</reference>
<evidence type="ECO:0000313" key="3">
    <source>
        <dbReference type="Proteomes" id="UP001516400"/>
    </source>
</evidence>
<protein>
    <submittedName>
        <fullName evidence="2">Uncharacterized protein</fullName>
    </submittedName>
</protein>
<accession>A0ABD2NUS7</accession>
<feature type="compositionally biased region" description="Polar residues" evidence="1">
    <location>
        <begin position="205"/>
        <end position="217"/>
    </location>
</feature>
<feature type="compositionally biased region" description="Basic and acidic residues" evidence="1">
    <location>
        <begin position="219"/>
        <end position="238"/>
    </location>
</feature>